<protein>
    <submittedName>
        <fullName evidence="2">Putative spermidine/putrescine transport system substrate-binding protein</fullName>
    </submittedName>
</protein>
<dbReference type="SUPFAM" id="SSF53850">
    <property type="entry name" value="Periplasmic binding protein-like II"/>
    <property type="match status" value="1"/>
</dbReference>
<dbReference type="InterPro" id="IPR006311">
    <property type="entry name" value="TAT_signal"/>
</dbReference>
<name>A0A1I3JXD2_9RHOB</name>
<dbReference type="PANTHER" id="PTHR42779">
    <property type="entry name" value="PROTEIN YNJB"/>
    <property type="match status" value="1"/>
</dbReference>
<feature type="signal peptide" evidence="1">
    <location>
        <begin position="1"/>
        <end position="29"/>
    </location>
</feature>
<sequence length="385" mass="41355">MTSQISRRGFLKTAAVSSATLAMPRIALAADGFVNVYTGSDSNISDFWTNVILPGFRNVNGDAKVRVVDAGDGAGLRAIADRAMAALGTSNDPQVDVFEAYTPDQTTGSIEAGLWINFAAADMEGWDKVNPAAKQTDFDLPYRGSQVLLAYDATRVSPEDAPKTWDEMTAWIHANPGQFVYNRPDKGGSGGNFVRRAIHEANGRDPQKFTLDNYSEAYANDTLPGAWGLLKALAPSLYEAGAYTSGNTQSIQLLAQGVVTMTPVWSDQVLQALSMGVLPETTGLVQLQDLALCGGFSRITVPTNATHKDVAMQLANYVLSEEVQSKIITELGGFPGVSWDYVDTALREKYKDVIPASIPTFPGGDWDAAINDGWYRNVAPGISRG</sequence>
<dbReference type="InterPro" id="IPR019546">
    <property type="entry name" value="TAT_signal_bac_arc"/>
</dbReference>
<dbReference type="PROSITE" id="PS51318">
    <property type="entry name" value="TAT"/>
    <property type="match status" value="1"/>
</dbReference>
<evidence type="ECO:0000313" key="2">
    <source>
        <dbReference type="EMBL" id="SFI64816.1"/>
    </source>
</evidence>
<dbReference type="STRING" id="588602.SAMN04487991_0498"/>
<dbReference type="Pfam" id="PF13416">
    <property type="entry name" value="SBP_bac_8"/>
    <property type="match status" value="1"/>
</dbReference>
<dbReference type="RefSeq" id="WP_245781071.1">
    <property type="nucleotide sequence ID" value="NZ_FORH01000001.1"/>
</dbReference>
<keyword evidence="3" id="KW-1185">Reference proteome</keyword>
<proteinExistence type="predicted"/>
<organism evidence="2 3">
    <name type="scientific">Celeribacter neptunius</name>
    <dbReference type="NCBI Taxonomy" id="588602"/>
    <lineage>
        <taxon>Bacteria</taxon>
        <taxon>Pseudomonadati</taxon>
        <taxon>Pseudomonadota</taxon>
        <taxon>Alphaproteobacteria</taxon>
        <taxon>Rhodobacterales</taxon>
        <taxon>Roseobacteraceae</taxon>
        <taxon>Celeribacter</taxon>
    </lineage>
</organism>
<keyword evidence="1" id="KW-0732">Signal</keyword>
<evidence type="ECO:0000256" key="1">
    <source>
        <dbReference type="SAM" id="SignalP"/>
    </source>
</evidence>
<evidence type="ECO:0000313" key="3">
    <source>
        <dbReference type="Proteomes" id="UP000199630"/>
    </source>
</evidence>
<dbReference type="EMBL" id="FORH01000001">
    <property type="protein sequence ID" value="SFI64816.1"/>
    <property type="molecule type" value="Genomic_DNA"/>
</dbReference>
<dbReference type="AlphaFoldDB" id="A0A1I3JXD2"/>
<dbReference type="Gene3D" id="3.40.190.10">
    <property type="entry name" value="Periplasmic binding protein-like II"/>
    <property type="match status" value="2"/>
</dbReference>
<gene>
    <name evidence="2" type="ORF">SAMN04487991_0498</name>
</gene>
<feature type="chain" id="PRO_5011441525" evidence="1">
    <location>
        <begin position="30"/>
        <end position="385"/>
    </location>
</feature>
<dbReference type="NCBIfam" id="TIGR01409">
    <property type="entry name" value="TAT_signal_seq"/>
    <property type="match status" value="1"/>
</dbReference>
<dbReference type="InterPro" id="IPR006059">
    <property type="entry name" value="SBP"/>
</dbReference>
<dbReference type="Proteomes" id="UP000199630">
    <property type="component" value="Unassembled WGS sequence"/>
</dbReference>
<reference evidence="3" key="1">
    <citation type="submission" date="2016-10" db="EMBL/GenBank/DDBJ databases">
        <authorList>
            <person name="Varghese N."/>
            <person name="Submissions S."/>
        </authorList>
    </citation>
    <scope>NUCLEOTIDE SEQUENCE [LARGE SCALE GENOMIC DNA]</scope>
    <source>
        <strain evidence="3">DSM 26471</strain>
    </source>
</reference>
<dbReference type="PANTHER" id="PTHR42779:SF1">
    <property type="entry name" value="PROTEIN YNJB"/>
    <property type="match status" value="1"/>
</dbReference>
<accession>A0A1I3JXD2</accession>